<evidence type="ECO:0000313" key="3">
    <source>
        <dbReference type="Proteomes" id="UP000018550"/>
    </source>
</evidence>
<dbReference type="PANTHER" id="PTHR43358:SF4">
    <property type="entry name" value="ALPHA_BETA HYDROLASE FOLD-1 DOMAIN-CONTAINING PROTEIN"/>
    <property type="match status" value="1"/>
</dbReference>
<dbReference type="Pfam" id="PF12146">
    <property type="entry name" value="Hydrolase_4"/>
    <property type="match status" value="1"/>
</dbReference>
<protein>
    <recommendedName>
        <fullName evidence="1">Serine aminopeptidase S33 domain-containing protein</fullName>
    </recommendedName>
</protein>
<dbReference type="Gene3D" id="3.40.50.1820">
    <property type="entry name" value="alpha/beta hydrolase"/>
    <property type="match status" value="1"/>
</dbReference>
<dbReference type="PATRIC" id="fig|1276258.3.peg.87"/>
<dbReference type="EMBL" id="CP006682">
    <property type="protein sequence ID" value="AHB35937.1"/>
    <property type="molecule type" value="Genomic_DNA"/>
</dbReference>
<dbReference type="KEGG" id="sapi:SAPIS_v1c00900"/>
<sequence>MRAKKFKPNFITKIRRVFYALYLSAEKAFRASKKEKKQVEKKFAWLLTTNKVCEKYYKREELKILDLNNLSFIDFNSRDGISLKGVVYEPNKTSNKWVIASHWFAGHKLWSLHHSKVLSEMGYNILAYDFRGHADSKKAETYMGAIEFNDLMGAFDWLKSNKKIDKLILHGTSMGAYVSNFCAIKYYHELIMHNLIAVISDCTYGSVYNLFLHVRNVYLKIIPKRKIKKLIQKNLTKYERLNEDINLTAADIFKLMDESDNDLVPTLFIHSKDDKVTPPADTYELLLKRSKICNQDEHLVFNYAMHTQSLRNHFKKFNYKIIEFISKIENLNEDYSSLIDKWRLLEEEEKDKKSVLLF</sequence>
<name>V5RGZ5_SPIAP</name>
<feature type="domain" description="Serine aminopeptidase S33" evidence="1">
    <location>
        <begin position="96"/>
        <end position="290"/>
    </location>
</feature>
<dbReference type="SUPFAM" id="SSF53474">
    <property type="entry name" value="alpha/beta-Hydrolases"/>
    <property type="match status" value="1"/>
</dbReference>
<keyword evidence="3" id="KW-1185">Reference proteome</keyword>
<evidence type="ECO:0000259" key="1">
    <source>
        <dbReference type="Pfam" id="PF12146"/>
    </source>
</evidence>
<dbReference type="InterPro" id="IPR022742">
    <property type="entry name" value="Hydrolase_4"/>
</dbReference>
<evidence type="ECO:0000313" key="2">
    <source>
        <dbReference type="EMBL" id="AHB35937.1"/>
    </source>
</evidence>
<gene>
    <name evidence="2" type="ORF">SAPIS_v1c00900</name>
</gene>
<dbReference type="InterPro" id="IPR052920">
    <property type="entry name" value="DNA-binding_regulatory"/>
</dbReference>
<reference evidence="2 3" key="1">
    <citation type="journal article" date="2014" name="Genome Announc.">
        <title>Complete Genome Sequence of Spiroplasma apis B31T (ATCC 33834), a Bacterium Associated with May Disease of Honeybees (Apis mellifera).</title>
        <authorList>
            <person name="Ku C."/>
            <person name="Lo W.S."/>
            <person name="Chen L.L."/>
            <person name="Kuo C.H."/>
        </authorList>
    </citation>
    <scope>NUCLEOTIDE SEQUENCE [LARGE SCALE GENOMIC DNA]</scope>
    <source>
        <strain evidence="2">B31</strain>
    </source>
</reference>
<dbReference type="PANTHER" id="PTHR43358">
    <property type="entry name" value="ALPHA/BETA-HYDROLASE"/>
    <property type="match status" value="1"/>
</dbReference>
<dbReference type="eggNOG" id="COG1073">
    <property type="taxonomic scope" value="Bacteria"/>
</dbReference>
<dbReference type="OrthoDB" id="384284at2"/>
<dbReference type="InterPro" id="IPR029058">
    <property type="entry name" value="AB_hydrolase_fold"/>
</dbReference>
<dbReference type="RefSeq" id="WP_023788871.1">
    <property type="nucleotide sequence ID" value="NC_022998.1"/>
</dbReference>
<proteinExistence type="predicted"/>
<dbReference type="STRING" id="1276258.SAPIS_v1c00900"/>
<dbReference type="Proteomes" id="UP000018550">
    <property type="component" value="Chromosome"/>
</dbReference>
<dbReference type="HOGENOM" id="CLU_062412_0_0_14"/>
<dbReference type="AlphaFoldDB" id="V5RGZ5"/>
<accession>V5RGZ5</accession>
<organism evidence="2 3">
    <name type="scientific">Spiroplasma apis B31</name>
    <dbReference type="NCBI Taxonomy" id="1276258"/>
    <lineage>
        <taxon>Bacteria</taxon>
        <taxon>Bacillati</taxon>
        <taxon>Mycoplasmatota</taxon>
        <taxon>Mollicutes</taxon>
        <taxon>Entomoplasmatales</taxon>
        <taxon>Spiroplasmataceae</taxon>
        <taxon>Spiroplasma</taxon>
    </lineage>
</organism>